<dbReference type="GO" id="GO:0005886">
    <property type="term" value="C:plasma membrane"/>
    <property type="evidence" value="ECO:0007669"/>
    <property type="project" value="TreeGrafter"/>
</dbReference>
<accession>A0A6F9DLJ3</accession>
<dbReference type="InterPro" id="IPR050633">
    <property type="entry name" value="Neuropilin_MCO_CoagFactor"/>
</dbReference>
<keyword evidence="6" id="KW-1015">Disulfide bond</keyword>
<dbReference type="SMART" id="SM00231">
    <property type="entry name" value="FA58C"/>
    <property type="match status" value="1"/>
</dbReference>
<gene>
    <name evidence="10" type="primary">Mfge8-006</name>
</gene>
<comment type="subcellular location">
    <subcellularLocation>
        <location evidence="1">Endomembrane system</location>
        <topology evidence="1">Peripheral membrane protein</topology>
    </subcellularLocation>
    <subcellularLocation>
        <location evidence="2">Secreted</location>
    </subcellularLocation>
</comment>
<evidence type="ECO:0000256" key="3">
    <source>
        <dbReference type="ARBA" id="ARBA00022525"/>
    </source>
</evidence>
<evidence type="ECO:0000256" key="2">
    <source>
        <dbReference type="ARBA" id="ARBA00004613"/>
    </source>
</evidence>
<evidence type="ECO:0000256" key="1">
    <source>
        <dbReference type="ARBA" id="ARBA00004184"/>
    </source>
</evidence>
<dbReference type="GO" id="GO:0005576">
    <property type="term" value="C:extracellular region"/>
    <property type="evidence" value="ECO:0007669"/>
    <property type="project" value="UniProtKB-SubCell"/>
</dbReference>
<evidence type="ECO:0000256" key="6">
    <source>
        <dbReference type="ARBA" id="ARBA00023157"/>
    </source>
</evidence>
<dbReference type="Pfam" id="PF00193">
    <property type="entry name" value="Xlink"/>
    <property type="match status" value="1"/>
</dbReference>
<organism evidence="10">
    <name type="scientific">Phallusia mammillata</name>
    <dbReference type="NCBI Taxonomy" id="59560"/>
    <lineage>
        <taxon>Eukaryota</taxon>
        <taxon>Metazoa</taxon>
        <taxon>Chordata</taxon>
        <taxon>Tunicata</taxon>
        <taxon>Ascidiacea</taxon>
        <taxon>Phlebobranchia</taxon>
        <taxon>Ascidiidae</taxon>
        <taxon>Phallusia</taxon>
    </lineage>
</organism>
<dbReference type="GO" id="GO:0012505">
    <property type="term" value="C:endomembrane system"/>
    <property type="evidence" value="ECO:0007669"/>
    <property type="project" value="UniProtKB-SubCell"/>
</dbReference>
<sequence>MNSCLIFVLLFSCAASLSSAKVIDLGSPLSFVQAYKKCESLGASLATYGDLLEASRNGFSHCVCGWNADVVARYPMNHTIGDCGGGPGVHYCDWNGPRGAFCYIPKIRKCGKPLGMETGKISHRSVTSSSVAHWLSFYWNAHLARLNRGGMFNGWIPHYDDVNQYIQIDLGEPTAITGVLTQGVSRWTRHQCITKFRVAFSKDGQQWSFYADGPTPKIFNGNNDKDTVVRNMFETPILARYFRLLPYEWLRHPALRMELIGCSYDEYDAAMNHRLDTEIILNN</sequence>
<dbReference type="GO" id="GO:0038023">
    <property type="term" value="F:signaling receptor activity"/>
    <property type="evidence" value="ECO:0007669"/>
    <property type="project" value="TreeGrafter"/>
</dbReference>
<dbReference type="InterPro" id="IPR016187">
    <property type="entry name" value="CTDL_fold"/>
</dbReference>
<name>A0A6F9DLJ3_9ASCI</name>
<keyword evidence="3" id="KW-0964">Secreted</keyword>
<dbReference type="EMBL" id="LR787923">
    <property type="protein sequence ID" value="CAB3263785.1"/>
    <property type="molecule type" value="mRNA"/>
</dbReference>
<dbReference type="Pfam" id="PF00754">
    <property type="entry name" value="F5_F8_type_C"/>
    <property type="match status" value="1"/>
</dbReference>
<dbReference type="InterPro" id="IPR000538">
    <property type="entry name" value="Link_dom"/>
</dbReference>
<proteinExistence type="evidence at transcript level"/>
<reference evidence="10" key="1">
    <citation type="submission" date="2020-04" db="EMBL/GenBank/DDBJ databases">
        <authorList>
            <person name="Neveu A P."/>
        </authorList>
    </citation>
    <scope>NUCLEOTIDE SEQUENCE</scope>
    <source>
        <tissue evidence="10">Whole embryo</tissue>
    </source>
</reference>
<dbReference type="PROSITE" id="PS50022">
    <property type="entry name" value="FA58C_3"/>
    <property type="match status" value="1"/>
</dbReference>
<dbReference type="InterPro" id="IPR016186">
    <property type="entry name" value="C-type_lectin-like/link_sf"/>
</dbReference>
<evidence type="ECO:0000259" key="8">
    <source>
        <dbReference type="PROSITE" id="PS50022"/>
    </source>
</evidence>
<feature type="signal peptide" evidence="7">
    <location>
        <begin position="1"/>
        <end position="20"/>
    </location>
</feature>
<feature type="chain" id="PRO_5026012351" evidence="7">
    <location>
        <begin position="21"/>
        <end position="283"/>
    </location>
</feature>
<evidence type="ECO:0000313" key="10">
    <source>
        <dbReference type="EMBL" id="CAB3263785.1"/>
    </source>
</evidence>
<dbReference type="Gene3D" id="3.10.100.10">
    <property type="entry name" value="Mannose-Binding Protein A, subunit A"/>
    <property type="match status" value="1"/>
</dbReference>
<dbReference type="InterPro" id="IPR000421">
    <property type="entry name" value="FA58C"/>
</dbReference>
<evidence type="ECO:0000256" key="5">
    <source>
        <dbReference type="ARBA" id="ARBA00023136"/>
    </source>
</evidence>
<dbReference type="FunFam" id="2.60.120.260:FF:000002">
    <property type="entry name" value="Coagulation factor VIII"/>
    <property type="match status" value="1"/>
</dbReference>
<keyword evidence="7" id="KW-0732">Signal</keyword>
<dbReference type="InterPro" id="IPR008979">
    <property type="entry name" value="Galactose-bd-like_sf"/>
</dbReference>
<keyword evidence="4" id="KW-0130">Cell adhesion</keyword>
<feature type="domain" description="Link" evidence="9">
    <location>
        <begin position="16"/>
        <end position="104"/>
    </location>
</feature>
<dbReference type="GO" id="GO:0005540">
    <property type="term" value="F:hyaluronic acid binding"/>
    <property type="evidence" value="ECO:0007669"/>
    <property type="project" value="InterPro"/>
</dbReference>
<evidence type="ECO:0000256" key="4">
    <source>
        <dbReference type="ARBA" id="ARBA00022889"/>
    </source>
</evidence>
<dbReference type="PROSITE" id="PS01241">
    <property type="entry name" value="LINK_1"/>
    <property type="match status" value="1"/>
</dbReference>
<evidence type="ECO:0000256" key="7">
    <source>
        <dbReference type="SAM" id="SignalP"/>
    </source>
</evidence>
<dbReference type="AlphaFoldDB" id="A0A6F9DLJ3"/>
<dbReference type="PANTHER" id="PTHR46806">
    <property type="entry name" value="F5/8 TYPE C DOMAIN-CONTAINING PROTEIN"/>
    <property type="match status" value="1"/>
</dbReference>
<protein>
    <submittedName>
        <fullName evidence="10">Lactadherin</fullName>
    </submittedName>
</protein>
<dbReference type="SUPFAM" id="SSF56436">
    <property type="entry name" value="C-type lectin-like"/>
    <property type="match status" value="1"/>
</dbReference>
<dbReference type="PANTHER" id="PTHR46806:SF5">
    <property type="entry name" value="F5_8 TYPE C DOMAIN-CONTAINING PROTEIN"/>
    <property type="match status" value="1"/>
</dbReference>
<dbReference type="CDD" id="cd00057">
    <property type="entry name" value="FA58C"/>
    <property type="match status" value="1"/>
</dbReference>
<dbReference type="Gene3D" id="2.60.120.260">
    <property type="entry name" value="Galactose-binding domain-like"/>
    <property type="match status" value="1"/>
</dbReference>
<dbReference type="PROSITE" id="PS01285">
    <property type="entry name" value="FA58C_1"/>
    <property type="match status" value="1"/>
</dbReference>
<feature type="domain" description="F5/8 type C" evidence="8">
    <location>
        <begin position="110"/>
        <end position="262"/>
    </location>
</feature>
<dbReference type="SMART" id="SM00445">
    <property type="entry name" value="LINK"/>
    <property type="match status" value="1"/>
</dbReference>
<dbReference type="GO" id="GO:0007155">
    <property type="term" value="P:cell adhesion"/>
    <property type="evidence" value="ECO:0007669"/>
    <property type="project" value="UniProtKB-KW"/>
</dbReference>
<keyword evidence="5" id="KW-0472">Membrane</keyword>
<dbReference type="PROSITE" id="PS01286">
    <property type="entry name" value="FA58C_2"/>
    <property type="match status" value="1"/>
</dbReference>
<evidence type="ECO:0000259" key="9">
    <source>
        <dbReference type="PROSITE" id="PS50963"/>
    </source>
</evidence>
<dbReference type="SUPFAM" id="SSF49785">
    <property type="entry name" value="Galactose-binding domain-like"/>
    <property type="match status" value="1"/>
</dbReference>
<dbReference type="PROSITE" id="PS50963">
    <property type="entry name" value="LINK_2"/>
    <property type="match status" value="1"/>
</dbReference>